<name>A0AAN1ENF2_RHIET</name>
<dbReference type="EMBL" id="CP020910">
    <property type="protein sequence ID" value="ARQ13511.1"/>
    <property type="molecule type" value="Genomic_DNA"/>
</dbReference>
<sequence>MIISKTRATLVVPLVVSIGLQGCTTVGGASYASTTAMDRAIGKCLASTVISAGLGALAGAAIDGGRGAGRGALIGTAVGVGACAVLLQIAAEEDRTRVREAELAAIESNTSSTRAFVSRSGKSIAVSTRVASAPVPTVKPDATAKPSKGASGETKPQFTACRYSEQTVSVDGQSAGSGKQLWCRLDTGDWKPIKS</sequence>
<gene>
    <name evidence="2" type="ORF">NXC12_PD00422</name>
</gene>
<dbReference type="AlphaFoldDB" id="A0AAN1ENF2"/>
<dbReference type="Proteomes" id="UP000194159">
    <property type="component" value="Plasmid pRetNXC12d"/>
</dbReference>
<organism evidence="2 3">
    <name type="scientific">Rhizobium etli</name>
    <dbReference type="NCBI Taxonomy" id="29449"/>
    <lineage>
        <taxon>Bacteria</taxon>
        <taxon>Pseudomonadati</taxon>
        <taxon>Pseudomonadota</taxon>
        <taxon>Alphaproteobacteria</taxon>
        <taxon>Hyphomicrobiales</taxon>
        <taxon>Rhizobiaceae</taxon>
        <taxon>Rhizobium/Agrobacterium group</taxon>
        <taxon>Rhizobium</taxon>
    </lineage>
</organism>
<reference evidence="2 3" key="1">
    <citation type="submission" date="2017-04" db="EMBL/GenBank/DDBJ databases">
        <title>Complete genome sequences of Rhizobium genomic linages associated to common bean (phaseolus vulgaris).</title>
        <authorList>
            <person name="Santamaria R.I."/>
            <person name="Bustos P."/>
            <person name="Perez-Carrascal O."/>
            <person name="Martinez-Flores I."/>
            <person name="Juarez S."/>
            <person name="Lozano L."/>
            <person name="Miranda F."/>
            <person name="Vinuesa P."/>
            <person name="Martinez-Romero E."/>
            <person name="Cevallos M.A."/>
            <person name="Romero D."/>
            <person name="Davila G."/>
            <person name="Gonzalez V."/>
        </authorList>
    </citation>
    <scope>NUCLEOTIDE SEQUENCE [LARGE SCALE GENOMIC DNA]</scope>
    <source>
        <strain evidence="2 3">NXC12</strain>
        <plasmid evidence="3">pretnxc12d</plasmid>
    </source>
</reference>
<geneLocation type="plasmid" evidence="3">
    <name>pretnxc12d</name>
</geneLocation>
<evidence type="ECO:0000313" key="3">
    <source>
        <dbReference type="Proteomes" id="UP000194159"/>
    </source>
</evidence>
<evidence type="ECO:0000256" key="1">
    <source>
        <dbReference type="SAM" id="MobiDB-lite"/>
    </source>
</evidence>
<keyword evidence="2" id="KW-0614">Plasmid</keyword>
<accession>A0AAN1ENF2</accession>
<evidence type="ECO:0008006" key="4">
    <source>
        <dbReference type="Google" id="ProtNLM"/>
    </source>
</evidence>
<feature type="region of interest" description="Disordered" evidence="1">
    <location>
        <begin position="137"/>
        <end position="157"/>
    </location>
</feature>
<protein>
    <recommendedName>
        <fullName evidence="4">Surface antigen</fullName>
    </recommendedName>
</protein>
<proteinExistence type="predicted"/>
<dbReference type="PROSITE" id="PS51257">
    <property type="entry name" value="PROKAR_LIPOPROTEIN"/>
    <property type="match status" value="1"/>
</dbReference>
<evidence type="ECO:0000313" key="2">
    <source>
        <dbReference type="EMBL" id="ARQ13511.1"/>
    </source>
</evidence>